<dbReference type="GO" id="GO:0051301">
    <property type="term" value="P:cell division"/>
    <property type="evidence" value="ECO:0007669"/>
    <property type="project" value="UniProtKB-KW"/>
</dbReference>
<reference evidence="7" key="1">
    <citation type="submission" date="2023-10" db="EMBL/GenBank/DDBJ databases">
        <authorList>
            <person name="Noh H."/>
        </authorList>
    </citation>
    <scope>NUCLEOTIDE SEQUENCE</scope>
    <source>
        <strain evidence="7">DUCC4014</strain>
    </source>
</reference>
<keyword evidence="7" id="KW-0132">Cell division</keyword>
<feature type="compositionally biased region" description="Basic residues" evidence="6">
    <location>
        <begin position="229"/>
        <end position="245"/>
    </location>
</feature>
<dbReference type="InterPro" id="IPR003874">
    <property type="entry name" value="CDC45"/>
</dbReference>
<dbReference type="GO" id="GO:0000727">
    <property type="term" value="P:double-strand break repair via break-induced replication"/>
    <property type="evidence" value="ECO:0007669"/>
    <property type="project" value="TreeGrafter"/>
</dbReference>
<evidence type="ECO:0000256" key="5">
    <source>
        <dbReference type="ARBA" id="ARBA00023306"/>
    </source>
</evidence>
<evidence type="ECO:0000256" key="2">
    <source>
        <dbReference type="ARBA" id="ARBA00010727"/>
    </source>
</evidence>
<keyword evidence="8" id="KW-1185">Reference proteome</keyword>
<dbReference type="AlphaFoldDB" id="A0AAF0Y1M1"/>
<evidence type="ECO:0000256" key="6">
    <source>
        <dbReference type="SAM" id="MobiDB-lite"/>
    </source>
</evidence>
<proteinExistence type="inferred from homology"/>
<feature type="region of interest" description="Disordered" evidence="6">
    <location>
        <begin position="492"/>
        <end position="515"/>
    </location>
</feature>
<sequence>MPLLQPPGPDLRPFELTYTDAYSSIVSRVRRRGGSGSGSVVVFVGVDVDGLLASRILVSLFRQDDIPYRIIPIGGYAELEDKTAEALESEEVGSAQTHAAITDEAQLHTLILLSIGAVLPNLESFFDLPAGVHLHVIDSHRPWALESLFDVDNVDEDGVEANQIWIWGDGDESKLDEVKKSWEALQYNDVADSDDEEDEDDDEDDEDEEEADDEEEGEESETEEGEGRKRGRQGSSRPKKKRRRGGMAPAAREAHARRIENYYSAGTHFGMSSAQVVYLLATMLERADNDLLWWAIIAVTCQYASAQIDRDQYDIYQEVLSDEVARLNPEAAKVPNPDDRRISSSEEFRFVLFRHWNLFDSMLHSGYVAGRLGIWKEQGKKRLRGLLAKMGFPLQQAQQSYLHMDMALKRDLPNKLEAIAPEYGLVELVYPSFVRSYGFFLAAMSAADAVEALQALLEAAHGIRLETEVEGGAGGGEWFGGLKVWRPIGNSGVNGDESTPASRGDTPEGDDPKKEQQWHVANFWTAYDACDEYVWAVGVQLTSSIKELRHALPLAKTLHHAIVRQGSAILDKASIKKLRTFRFAAVSEGPDLRLFSHPALLSRLAVWLVDATRDKWSEGESHHGKHPKSLPFVLACLNEEKDIYSVIGFTGAPEFDSVRKNKFSLAFTSASQESGIGSRQDMFDQSFVEVHKGDLLQFIEAVQLRSL</sequence>
<evidence type="ECO:0000313" key="8">
    <source>
        <dbReference type="Proteomes" id="UP000827549"/>
    </source>
</evidence>
<feature type="region of interest" description="Disordered" evidence="6">
    <location>
        <begin position="185"/>
        <end position="253"/>
    </location>
</feature>
<feature type="compositionally biased region" description="Polar residues" evidence="6">
    <location>
        <begin position="492"/>
        <end position="501"/>
    </location>
</feature>
<dbReference type="Pfam" id="PF02724">
    <property type="entry name" value="CDC45"/>
    <property type="match status" value="1"/>
</dbReference>
<dbReference type="PANTHER" id="PTHR10507">
    <property type="entry name" value="CDC45-RELATED PROTEIN"/>
    <property type="match status" value="1"/>
</dbReference>
<dbReference type="GO" id="GO:0003697">
    <property type="term" value="F:single-stranded DNA binding"/>
    <property type="evidence" value="ECO:0007669"/>
    <property type="project" value="TreeGrafter"/>
</dbReference>
<accession>A0AAF0Y1M1</accession>
<evidence type="ECO:0000313" key="7">
    <source>
        <dbReference type="EMBL" id="WOO77672.1"/>
    </source>
</evidence>
<dbReference type="Proteomes" id="UP000827549">
    <property type="component" value="Chromosome 1"/>
</dbReference>
<dbReference type="GeneID" id="87804495"/>
<protein>
    <submittedName>
        <fullName evidence="7">Cell division control protein 45</fullName>
    </submittedName>
</protein>
<dbReference type="PANTHER" id="PTHR10507:SF0">
    <property type="entry name" value="CELL DIVISION CONTROL PROTEIN 45 HOMOLOG"/>
    <property type="match status" value="1"/>
</dbReference>
<gene>
    <name evidence="7" type="primary">sna41_1</name>
    <name evidence="7" type="ORF">LOC62_01G001238</name>
</gene>
<dbReference type="GO" id="GO:0003682">
    <property type="term" value="F:chromatin binding"/>
    <property type="evidence" value="ECO:0007669"/>
    <property type="project" value="TreeGrafter"/>
</dbReference>
<dbReference type="GO" id="GO:0006270">
    <property type="term" value="P:DNA replication initiation"/>
    <property type="evidence" value="ECO:0007669"/>
    <property type="project" value="InterPro"/>
</dbReference>
<keyword evidence="5" id="KW-0131">Cell cycle</keyword>
<dbReference type="RefSeq" id="XP_062623704.1">
    <property type="nucleotide sequence ID" value="XM_062767720.1"/>
</dbReference>
<dbReference type="GO" id="GO:1902977">
    <property type="term" value="P:mitotic DNA replication preinitiation complex assembly"/>
    <property type="evidence" value="ECO:0007669"/>
    <property type="project" value="TreeGrafter"/>
</dbReference>
<feature type="compositionally biased region" description="Acidic residues" evidence="6">
    <location>
        <begin position="191"/>
        <end position="224"/>
    </location>
</feature>
<evidence type="ECO:0000256" key="1">
    <source>
        <dbReference type="ARBA" id="ARBA00004123"/>
    </source>
</evidence>
<keyword evidence="3" id="KW-0235">DNA replication</keyword>
<comment type="subcellular location">
    <subcellularLocation>
        <location evidence="1">Nucleus</location>
    </subcellularLocation>
</comment>
<name>A0AAF0Y1M1_9TREE</name>
<evidence type="ECO:0000256" key="3">
    <source>
        <dbReference type="ARBA" id="ARBA00022705"/>
    </source>
</evidence>
<dbReference type="GO" id="GO:0031261">
    <property type="term" value="C:DNA replication preinitiation complex"/>
    <property type="evidence" value="ECO:0007669"/>
    <property type="project" value="TreeGrafter"/>
</dbReference>
<organism evidence="7 8">
    <name type="scientific">Vanrija pseudolonga</name>
    <dbReference type="NCBI Taxonomy" id="143232"/>
    <lineage>
        <taxon>Eukaryota</taxon>
        <taxon>Fungi</taxon>
        <taxon>Dikarya</taxon>
        <taxon>Basidiomycota</taxon>
        <taxon>Agaricomycotina</taxon>
        <taxon>Tremellomycetes</taxon>
        <taxon>Trichosporonales</taxon>
        <taxon>Trichosporonaceae</taxon>
        <taxon>Vanrija</taxon>
    </lineage>
</organism>
<evidence type="ECO:0000256" key="4">
    <source>
        <dbReference type="ARBA" id="ARBA00023242"/>
    </source>
</evidence>
<keyword evidence="4" id="KW-0539">Nucleus</keyword>
<dbReference type="GO" id="GO:0003688">
    <property type="term" value="F:DNA replication origin binding"/>
    <property type="evidence" value="ECO:0007669"/>
    <property type="project" value="TreeGrafter"/>
</dbReference>
<dbReference type="EMBL" id="CP086714">
    <property type="protein sequence ID" value="WOO77672.1"/>
    <property type="molecule type" value="Genomic_DNA"/>
</dbReference>
<comment type="similarity">
    <text evidence="2">Belongs to the CDC45 family.</text>
</comment>